<dbReference type="EMBL" id="VXIV02001195">
    <property type="protein sequence ID" value="KAF6033952.1"/>
    <property type="molecule type" value="Genomic_DNA"/>
</dbReference>
<dbReference type="GO" id="GO:0000977">
    <property type="term" value="F:RNA polymerase II transcription regulatory region sequence-specific DNA binding"/>
    <property type="evidence" value="ECO:0007669"/>
    <property type="project" value="TreeGrafter"/>
</dbReference>
<accession>A0A7J7K5P9</accession>
<dbReference type="SUPFAM" id="SSF47459">
    <property type="entry name" value="HLH, helix-loop-helix DNA-binding domain"/>
    <property type="match status" value="1"/>
</dbReference>
<dbReference type="InterPro" id="IPR050283">
    <property type="entry name" value="E-box_TF_Regulators"/>
</dbReference>
<dbReference type="FunFam" id="4.10.280.10:FF:000029">
    <property type="entry name" value="Achaete-scute family bHLH transcription factor 1"/>
    <property type="match status" value="1"/>
</dbReference>
<name>A0A7J7K5P9_BUGNE</name>
<dbReference type="CDD" id="cd11418">
    <property type="entry name" value="bHLH_TS_ASCL"/>
    <property type="match status" value="1"/>
</dbReference>
<evidence type="ECO:0000256" key="3">
    <source>
        <dbReference type="ARBA" id="ARBA00023125"/>
    </source>
</evidence>
<dbReference type="InterPro" id="IPR011598">
    <property type="entry name" value="bHLH_dom"/>
</dbReference>
<dbReference type="InterPro" id="IPR036638">
    <property type="entry name" value="HLH_DNA-bd_sf"/>
</dbReference>
<comment type="subcellular location">
    <subcellularLocation>
        <location evidence="1">Nucleus</location>
    </subcellularLocation>
</comment>
<dbReference type="GO" id="GO:0005634">
    <property type="term" value="C:nucleus"/>
    <property type="evidence" value="ECO:0007669"/>
    <property type="project" value="UniProtKB-SubCell"/>
</dbReference>
<evidence type="ECO:0000313" key="8">
    <source>
        <dbReference type="Proteomes" id="UP000593567"/>
    </source>
</evidence>
<dbReference type="GO" id="GO:0000981">
    <property type="term" value="F:DNA-binding transcription factor activity, RNA polymerase II-specific"/>
    <property type="evidence" value="ECO:0007669"/>
    <property type="project" value="TreeGrafter"/>
</dbReference>
<dbReference type="PANTHER" id="PTHR23349">
    <property type="entry name" value="BASIC HELIX-LOOP-HELIX TRANSCRIPTION FACTOR, TWIST"/>
    <property type="match status" value="1"/>
</dbReference>
<keyword evidence="4" id="KW-0539">Nucleus</keyword>
<comment type="caution">
    <text evidence="7">The sequence shown here is derived from an EMBL/GenBank/DDBJ whole genome shotgun (WGS) entry which is preliminary data.</text>
</comment>
<dbReference type="AlphaFoldDB" id="A0A7J7K5P9"/>
<sequence>MATLELNGPVTIHGTTYPAAKVIVLSPQQRQRTTVQPILPKSEGMEKENSLSSPGVKRRIHFSKKALTHPRPHTVTKRNTRERNRVRVVNQGFVTLANHVPPEFRAKKMSKVDTLQAAISYIRELQKALDEVDNSTDESCVSPGSSEGTNSYTDSVSSPGSFSSVGEHWNACTPTLYTENTQIQSSSYENSYCTPLQPISNHNRCDSNSWNIQTTDYNYPYQQYRPQATLTSPDHGGYHDNTDTYQSQLDLEESQLLEMVSTFF</sequence>
<dbReference type="OrthoDB" id="5976910at2759"/>
<dbReference type="Pfam" id="PF00010">
    <property type="entry name" value="HLH"/>
    <property type="match status" value="1"/>
</dbReference>
<evidence type="ECO:0000256" key="4">
    <source>
        <dbReference type="ARBA" id="ARBA00023242"/>
    </source>
</evidence>
<evidence type="ECO:0000313" key="7">
    <source>
        <dbReference type="EMBL" id="KAF6033952.1"/>
    </source>
</evidence>
<dbReference type="PROSITE" id="PS50888">
    <property type="entry name" value="BHLH"/>
    <property type="match status" value="1"/>
</dbReference>
<reference evidence="7" key="1">
    <citation type="submission" date="2020-06" db="EMBL/GenBank/DDBJ databases">
        <title>Draft genome of Bugula neritina, a colonial animal packing powerful symbionts and potential medicines.</title>
        <authorList>
            <person name="Rayko M."/>
        </authorList>
    </citation>
    <scope>NUCLEOTIDE SEQUENCE [LARGE SCALE GENOMIC DNA]</scope>
    <source>
        <strain evidence="7">Kwan_BN1</strain>
    </source>
</reference>
<evidence type="ECO:0000256" key="5">
    <source>
        <dbReference type="SAM" id="MobiDB-lite"/>
    </source>
</evidence>
<gene>
    <name evidence="7" type="ORF">EB796_007741</name>
</gene>
<keyword evidence="3" id="KW-0238">DNA-binding</keyword>
<evidence type="ECO:0000259" key="6">
    <source>
        <dbReference type="PROSITE" id="PS50888"/>
    </source>
</evidence>
<keyword evidence="2" id="KW-0524">Neurogenesis</keyword>
<keyword evidence="8" id="KW-1185">Reference proteome</keyword>
<proteinExistence type="predicted"/>
<feature type="region of interest" description="Disordered" evidence="5">
    <location>
        <begin position="133"/>
        <end position="159"/>
    </location>
</feature>
<feature type="domain" description="BHLH" evidence="6">
    <location>
        <begin position="73"/>
        <end position="125"/>
    </location>
</feature>
<evidence type="ECO:0000256" key="1">
    <source>
        <dbReference type="ARBA" id="ARBA00004123"/>
    </source>
</evidence>
<evidence type="ECO:0000256" key="2">
    <source>
        <dbReference type="ARBA" id="ARBA00022902"/>
    </source>
</evidence>
<feature type="compositionally biased region" description="Polar residues" evidence="5">
    <location>
        <begin position="137"/>
        <end position="154"/>
    </location>
</feature>
<dbReference type="PANTHER" id="PTHR23349:SF108">
    <property type="entry name" value="BHLH DOMAIN-CONTAINING PROTEIN"/>
    <property type="match status" value="1"/>
</dbReference>
<organism evidence="7 8">
    <name type="scientific">Bugula neritina</name>
    <name type="common">Brown bryozoan</name>
    <name type="synonym">Sertularia neritina</name>
    <dbReference type="NCBI Taxonomy" id="10212"/>
    <lineage>
        <taxon>Eukaryota</taxon>
        <taxon>Metazoa</taxon>
        <taxon>Spiralia</taxon>
        <taxon>Lophotrochozoa</taxon>
        <taxon>Bryozoa</taxon>
        <taxon>Gymnolaemata</taxon>
        <taxon>Cheilostomatida</taxon>
        <taxon>Flustrina</taxon>
        <taxon>Buguloidea</taxon>
        <taxon>Bugulidae</taxon>
        <taxon>Bugula</taxon>
    </lineage>
</organism>
<dbReference type="Proteomes" id="UP000593567">
    <property type="component" value="Unassembled WGS sequence"/>
</dbReference>
<dbReference type="GO" id="GO:0046983">
    <property type="term" value="F:protein dimerization activity"/>
    <property type="evidence" value="ECO:0007669"/>
    <property type="project" value="InterPro"/>
</dbReference>
<dbReference type="GO" id="GO:0007399">
    <property type="term" value="P:nervous system development"/>
    <property type="evidence" value="ECO:0007669"/>
    <property type="project" value="UniProtKB-KW"/>
</dbReference>
<dbReference type="Gene3D" id="4.10.280.10">
    <property type="entry name" value="Helix-loop-helix DNA-binding domain"/>
    <property type="match status" value="1"/>
</dbReference>
<dbReference type="SMART" id="SM00353">
    <property type="entry name" value="HLH"/>
    <property type="match status" value="1"/>
</dbReference>
<protein>
    <submittedName>
        <fullName evidence="7">ASCL1</fullName>
    </submittedName>
</protein>